<dbReference type="SUPFAM" id="SSF52540">
    <property type="entry name" value="P-loop containing nucleoside triphosphate hydrolases"/>
    <property type="match status" value="1"/>
</dbReference>
<dbReference type="OrthoDB" id="9800698at2"/>
<dbReference type="InterPro" id="IPR019734">
    <property type="entry name" value="TPR_rpt"/>
</dbReference>
<dbReference type="EMBL" id="FWFP01000004">
    <property type="protein sequence ID" value="SLN36616.1"/>
    <property type="molecule type" value="Genomic_DNA"/>
</dbReference>
<dbReference type="SUPFAM" id="SSF48452">
    <property type="entry name" value="TPR-like"/>
    <property type="match status" value="2"/>
</dbReference>
<dbReference type="Gene3D" id="1.25.40.10">
    <property type="entry name" value="Tetratricopeptide repeat domain"/>
    <property type="match status" value="2"/>
</dbReference>
<feature type="repeat" description="TPR" evidence="3">
    <location>
        <begin position="111"/>
        <end position="144"/>
    </location>
</feature>
<dbReference type="AlphaFoldDB" id="A0A1X6Z0H0"/>
<dbReference type="InterPro" id="IPR052346">
    <property type="entry name" value="O-mannosyl-transferase_TMTC"/>
</dbReference>
<dbReference type="GO" id="GO:0035269">
    <property type="term" value="P:protein O-linked glycosylation via mannose"/>
    <property type="evidence" value="ECO:0007669"/>
    <property type="project" value="TreeGrafter"/>
</dbReference>
<dbReference type="Pfam" id="PF13174">
    <property type="entry name" value="TPR_6"/>
    <property type="match status" value="1"/>
</dbReference>
<dbReference type="Pfam" id="PF13469">
    <property type="entry name" value="Sulfotransfer_3"/>
    <property type="match status" value="1"/>
</dbReference>
<feature type="repeat" description="TPR" evidence="3">
    <location>
        <begin position="281"/>
        <end position="314"/>
    </location>
</feature>
<sequence>MTTQQQISVQDAFAQAMAQYENGQLQKAVAVFSEIVKVAPHHAQTHHMLGLIAFQIGQFEPAVKAVGRAVQLQPENVHFLTNYTEILRSSGQLEQARAAGERAVRLAPGRAAAHSNLGLVHYDLYDLEQARIAQERALALAPDFDRALNNLGSIARDEGDRDTAARYYQRALRINPGSSETANNLISVLIEAEDIPSAHSTAESFAKHEPRDAELHRNFGRIFMLENDLDKAENAFRNAISLNDKKAESYVGLSQVLFEKNHPKLAVIEAEQALRLDPENASACHQMALIKAHLGKAETAKDLFRKAIDLKPKLSASRLALGHLAIEQAEFDTARQLFEEAASCAEDPLSAQIALARLEKVTEDSPVFQALEAALPTAPTMLPQKAVSFHYAMGDSYEKLKRYDEAFAQFKNGAALKRSQIAYDPADTDTLTDDLITTFDARKISNLRQCAITSIKPIFVVGMPRSGTTLTESILDAHPDVFGAGELNDLQNLFGHLDDGRSNVPRAMASMSAEQLTRRAEDYVDLLSAHAADALRVVDKMPANFQLIGLIHGLMPNARIIHVARDPLDICLSCYTRLFERSQLHSYDQIELGRYYNNYVRMMKHWQATLPQGAFHTVRYEALVDDIDTVARGMIDYCGLEWDEACLDFYSGKRRVRTASVQQVRQPLYASSKQKWRRYERHLQPLIDTIGDNRI</sequence>
<feature type="repeat" description="TPR" evidence="3">
    <location>
        <begin position="43"/>
        <end position="76"/>
    </location>
</feature>
<dbReference type="InterPro" id="IPR027417">
    <property type="entry name" value="P-loop_NTPase"/>
</dbReference>
<dbReference type="PROSITE" id="PS50005">
    <property type="entry name" value="TPR"/>
    <property type="match status" value="6"/>
</dbReference>
<organism evidence="4 5">
    <name type="scientific">Ruegeria meonggei</name>
    <dbReference type="NCBI Taxonomy" id="1446476"/>
    <lineage>
        <taxon>Bacteria</taxon>
        <taxon>Pseudomonadati</taxon>
        <taxon>Pseudomonadota</taxon>
        <taxon>Alphaproteobacteria</taxon>
        <taxon>Rhodobacterales</taxon>
        <taxon>Roseobacteraceae</taxon>
        <taxon>Ruegeria</taxon>
    </lineage>
</organism>
<dbReference type="PROSITE" id="PS50293">
    <property type="entry name" value="TPR_REGION"/>
    <property type="match status" value="1"/>
</dbReference>
<dbReference type="Pfam" id="PF13181">
    <property type="entry name" value="TPR_8"/>
    <property type="match status" value="5"/>
</dbReference>
<feature type="repeat" description="TPR" evidence="3">
    <location>
        <begin position="213"/>
        <end position="246"/>
    </location>
</feature>
<proteinExistence type="predicted"/>
<dbReference type="SMART" id="SM00028">
    <property type="entry name" value="TPR"/>
    <property type="match status" value="10"/>
</dbReference>
<reference evidence="5" key="1">
    <citation type="submission" date="2017-03" db="EMBL/GenBank/DDBJ databases">
        <authorList>
            <person name="Rodrigo-Torres L."/>
            <person name="Arahal R.D."/>
            <person name="Lucena T."/>
        </authorList>
    </citation>
    <scope>NUCLEOTIDE SEQUENCE [LARGE SCALE GENOMIC DNA]</scope>
    <source>
        <strain evidence="5">CECT 8411</strain>
    </source>
</reference>
<dbReference type="Pfam" id="PF07719">
    <property type="entry name" value="TPR_2"/>
    <property type="match status" value="1"/>
</dbReference>
<dbReference type="Gene3D" id="3.40.50.300">
    <property type="entry name" value="P-loop containing nucleotide triphosphate hydrolases"/>
    <property type="match status" value="1"/>
</dbReference>
<gene>
    <name evidence="4" type="ORF">RUM8411_01577</name>
</gene>
<dbReference type="GO" id="GO:0000030">
    <property type="term" value="F:mannosyltransferase activity"/>
    <property type="evidence" value="ECO:0007669"/>
    <property type="project" value="TreeGrafter"/>
</dbReference>
<dbReference type="InterPro" id="IPR013105">
    <property type="entry name" value="TPR_2"/>
</dbReference>
<evidence type="ECO:0000256" key="1">
    <source>
        <dbReference type="ARBA" id="ARBA00022737"/>
    </source>
</evidence>
<dbReference type="PANTHER" id="PTHR44227">
    <property type="match status" value="1"/>
</dbReference>
<dbReference type="Proteomes" id="UP000193778">
    <property type="component" value="Unassembled WGS sequence"/>
</dbReference>
<evidence type="ECO:0000313" key="4">
    <source>
        <dbReference type="EMBL" id="SLN36616.1"/>
    </source>
</evidence>
<dbReference type="PANTHER" id="PTHR44227:SF3">
    <property type="entry name" value="PROTEIN O-MANNOSYL-TRANSFERASE TMTC4"/>
    <property type="match status" value="1"/>
</dbReference>
<dbReference type="InterPro" id="IPR011990">
    <property type="entry name" value="TPR-like_helical_dom_sf"/>
</dbReference>
<feature type="repeat" description="TPR" evidence="3">
    <location>
        <begin position="247"/>
        <end position="280"/>
    </location>
</feature>
<accession>A0A1X6Z0H0</accession>
<protein>
    <submittedName>
        <fullName evidence="4">Photosystem I assembly protein Ycf3</fullName>
    </submittedName>
</protein>
<evidence type="ECO:0000256" key="3">
    <source>
        <dbReference type="PROSITE-ProRule" id="PRU00339"/>
    </source>
</evidence>
<keyword evidence="1" id="KW-0677">Repeat</keyword>
<keyword evidence="5" id="KW-1185">Reference proteome</keyword>
<evidence type="ECO:0000313" key="5">
    <source>
        <dbReference type="Proteomes" id="UP000193778"/>
    </source>
</evidence>
<dbReference type="Pfam" id="PF13432">
    <property type="entry name" value="TPR_16"/>
    <property type="match status" value="1"/>
</dbReference>
<feature type="repeat" description="TPR" evidence="3">
    <location>
        <begin position="145"/>
        <end position="178"/>
    </location>
</feature>
<dbReference type="RefSeq" id="WP_085822128.1">
    <property type="nucleotide sequence ID" value="NZ_FWFP01000004.1"/>
</dbReference>
<keyword evidence="2 3" id="KW-0802">TPR repeat</keyword>
<name>A0A1X6Z0H0_9RHOB</name>
<dbReference type="GO" id="GO:0030968">
    <property type="term" value="P:endoplasmic reticulum unfolded protein response"/>
    <property type="evidence" value="ECO:0007669"/>
    <property type="project" value="TreeGrafter"/>
</dbReference>
<evidence type="ECO:0000256" key="2">
    <source>
        <dbReference type="ARBA" id="ARBA00022803"/>
    </source>
</evidence>